<comment type="subunit">
    <text evidence="2 4">Homodimer.</text>
</comment>
<dbReference type="InterPro" id="IPR004265">
    <property type="entry name" value="Dirigent"/>
</dbReference>
<dbReference type="AlphaFoldDB" id="A0A4Y1QXB6"/>
<gene>
    <name evidence="6" type="ORF">Prudu_005298</name>
</gene>
<proteinExistence type="inferred from homology"/>
<dbReference type="Gene3D" id="2.40.480.10">
    <property type="entry name" value="Allene oxide cyclase-like"/>
    <property type="match status" value="1"/>
</dbReference>
<evidence type="ECO:0000256" key="2">
    <source>
        <dbReference type="ARBA" id="ARBA00011738"/>
    </source>
</evidence>
<dbReference type="Pfam" id="PF03018">
    <property type="entry name" value="Dirigent"/>
    <property type="match status" value="1"/>
</dbReference>
<sequence length="197" mass="21493">MMIDDALTEKQEPTSKIVGLAQGLYSVAAQRDHELALLVVMNFAFVEAKYKGSTISILGRNPMLNDVREMPIIGRTGLFRFARGYALAHTVRFNPTGDANVEYNAMTSTFSSTTSYSGKNPTSVRIIRPPKGSVPDLASKTPNPRPLEEHKGGVSEQCNVGGKGQFRLDPGYVLDHTVWFDASTGDAIVESNVYVSH</sequence>
<reference evidence="6" key="1">
    <citation type="journal article" date="2019" name="Science">
        <title>Mutation of a bHLH transcription factor allowed almond domestication.</title>
        <authorList>
            <person name="Sanchez-Perez R."/>
            <person name="Pavan S."/>
            <person name="Mazzeo R."/>
            <person name="Moldovan C."/>
            <person name="Aiese Cigliano R."/>
            <person name="Del Cueto J."/>
            <person name="Ricciardi F."/>
            <person name="Lotti C."/>
            <person name="Ricciardi L."/>
            <person name="Dicenta F."/>
            <person name="Lopez-Marques R.L."/>
            <person name="Lindberg Moller B."/>
        </authorList>
    </citation>
    <scope>NUCLEOTIDE SEQUENCE</scope>
</reference>
<evidence type="ECO:0000256" key="1">
    <source>
        <dbReference type="ARBA" id="ARBA00010746"/>
    </source>
</evidence>
<dbReference type="GO" id="GO:0048046">
    <property type="term" value="C:apoplast"/>
    <property type="evidence" value="ECO:0007669"/>
    <property type="project" value="UniProtKB-SubCell"/>
</dbReference>
<protein>
    <recommendedName>
        <fullName evidence="4">Dirigent protein</fullName>
    </recommendedName>
</protein>
<name>A0A4Y1QXB6_PRUDU</name>
<dbReference type="EMBL" id="AP019298">
    <property type="protein sequence ID" value="BBG96482.1"/>
    <property type="molecule type" value="Genomic_DNA"/>
</dbReference>
<evidence type="ECO:0000256" key="4">
    <source>
        <dbReference type="RuleBase" id="RU363099"/>
    </source>
</evidence>
<keyword evidence="4" id="KW-0052">Apoplast</keyword>
<dbReference type="GO" id="GO:0009699">
    <property type="term" value="P:phenylpropanoid biosynthetic process"/>
    <property type="evidence" value="ECO:0007669"/>
    <property type="project" value="UniProtKB-ARBA"/>
</dbReference>
<evidence type="ECO:0000313" key="6">
    <source>
        <dbReference type="EMBL" id="BBG96482.1"/>
    </source>
</evidence>
<evidence type="ECO:0000256" key="3">
    <source>
        <dbReference type="ARBA" id="ARBA00022525"/>
    </source>
</evidence>
<comment type="function">
    <text evidence="4">Dirigent proteins impart stereoselectivity on the phenoxy radical-coupling reaction, yielding optically active lignans from two molecules of coniferyl alcohol in the biosynthesis of lignans, flavonolignans, and alkaloids and thus plays a central role in plant secondary metabolism.</text>
</comment>
<dbReference type="PANTHER" id="PTHR21495">
    <property type="entry name" value="NUCLEOPORIN-RELATED"/>
    <property type="match status" value="1"/>
</dbReference>
<accession>A0A4Y1QXB6</accession>
<organism evidence="6">
    <name type="scientific">Prunus dulcis</name>
    <name type="common">Almond</name>
    <name type="synonym">Amygdalus dulcis</name>
    <dbReference type="NCBI Taxonomy" id="3755"/>
    <lineage>
        <taxon>Eukaryota</taxon>
        <taxon>Viridiplantae</taxon>
        <taxon>Streptophyta</taxon>
        <taxon>Embryophyta</taxon>
        <taxon>Tracheophyta</taxon>
        <taxon>Spermatophyta</taxon>
        <taxon>Magnoliopsida</taxon>
        <taxon>eudicotyledons</taxon>
        <taxon>Gunneridae</taxon>
        <taxon>Pentapetalae</taxon>
        <taxon>rosids</taxon>
        <taxon>fabids</taxon>
        <taxon>Rosales</taxon>
        <taxon>Rosaceae</taxon>
        <taxon>Amygdaloideae</taxon>
        <taxon>Amygdaleae</taxon>
        <taxon>Prunus</taxon>
    </lineage>
</organism>
<evidence type="ECO:0000256" key="5">
    <source>
        <dbReference type="SAM" id="MobiDB-lite"/>
    </source>
</evidence>
<feature type="region of interest" description="Disordered" evidence="5">
    <location>
        <begin position="129"/>
        <end position="158"/>
    </location>
</feature>
<dbReference type="InterPro" id="IPR044859">
    <property type="entry name" value="Allene_oxi_cyc_Dirigent"/>
</dbReference>
<keyword evidence="3 4" id="KW-0964">Secreted</keyword>
<comment type="similarity">
    <text evidence="1 4">Belongs to the plant dirigent protein family.</text>
</comment>
<comment type="subcellular location">
    <subcellularLocation>
        <location evidence="4">Secreted</location>
        <location evidence="4">Extracellular space</location>
        <location evidence="4">Apoplast</location>
    </subcellularLocation>
</comment>